<dbReference type="eggNOG" id="ENOG5032Y5V">
    <property type="taxonomic scope" value="Bacteria"/>
</dbReference>
<sequence length="82" mass="9478">MSTDLSALHRRSSHHRYEVEKSVECGCFHCLAIYPPEEIVEWIDQDQTALCPRCKIDSVIGFDSPVSVDLLGQMRDYWFSTQ</sequence>
<dbReference type="EMBL" id="CP007139">
    <property type="protein sequence ID" value="AIE83748.1"/>
    <property type="molecule type" value="Genomic_DNA"/>
</dbReference>
<proteinExistence type="predicted"/>
<name>A0A068NJF4_FIMGI</name>
<evidence type="ECO:0008006" key="3">
    <source>
        <dbReference type="Google" id="ProtNLM"/>
    </source>
</evidence>
<dbReference type="HOGENOM" id="CLU_169035_0_0_0"/>
<protein>
    <recommendedName>
        <fullName evidence="3">Cytoplasmic protein</fullName>
    </recommendedName>
</protein>
<dbReference type="AlphaFoldDB" id="A0A068NJF4"/>
<accession>A0A068NJF4</accession>
<dbReference type="STRING" id="661478.OP10G_0380"/>
<dbReference type="KEGG" id="fgi:OP10G_0380"/>
<keyword evidence="2" id="KW-1185">Reference proteome</keyword>
<dbReference type="OrthoDB" id="9800296at2"/>
<evidence type="ECO:0000313" key="2">
    <source>
        <dbReference type="Proteomes" id="UP000027982"/>
    </source>
</evidence>
<reference evidence="1 2" key="1">
    <citation type="journal article" date="2014" name="PLoS ONE">
        <title>The first complete genome sequence of the class fimbriimonadia in the phylum armatimonadetes.</title>
        <authorList>
            <person name="Hu Z.Y."/>
            <person name="Wang Y.Z."/>
            <person name="Im W.T."/>
            <person name="Wang S.Y."/>
            <person name="Zhao G.P."/>
            <person name="Zheng H.J."/>
            <person name="Quan Z.X."/>
        </authorList>
    </citation>
    <scope>NUCLEOTIDE SEQUENCE [LARGE SCALE GENOMIC DNA]</scope>
    <source>
        <strain evidence="1">Gsoil 348</strain>
    </source>
</reference>
<dbReference type="RefSeq" id="WP_025227582.1">
    <property type="nucleotide sequence ID" value="NZ_CP007139.1"/>
</dbReference>
<evidence type="ECO:0000313" key="1">
    <source>
        <dbReference type="EMBL" id="AIE83748.1"/>
    </source>
</evidence>
<organism evidence="1 2">
    <name type="scientific">Fimbriimonas ginsengisoli Gsoil 348</name>
    <dbReference type="NCBI Taxonomy" id="661478"/>
    <lineage>
        <taxon>Bacteria</taxon>
        <taxon>Bacillati</taxon>
        <taxon>Armatimonadota</taxon>
        <taxon>Fimbriimonadia</taxon>
        <taxon>Fimbriimonadales</taxon>
        <taxon>Fimbriimonadaceae</taxon>
        <taxon>Fimbriimonas</taxon>
    </lineage>
</organism>
<gene>
    <name evidence="1" type="ORF">OP10G_0380</name>
</gene>
<dbReference type="Proteomes" id="UP000027982">
    <property type="component" value="Chromosome"/>
</dbReference>